<protein>
    <submittedName>
        <fullName evidence="1">Uncharacterized protein</fullName>
    </submittedName>
</protein>
<dbReference type="Proteomes" id="UP000012024">
    <property type="component" value="Unassembled WGS sequence"/>
</dbReference>
<evidence type="ECO:0000313" key="1">
    <source>
        <dbReference type="EMBL" id="EMQ96367.1"/>
    </source>
</evidence>
<reference evidence="1 2" key="1">
    <citation type="submission" date="2012-12" db="EMBL/GenBank/DDBJ databases">
        <title>Genome assembly of Formosa sp. AK20.</title>
        <authorList>
            <person name="Kumar R."/>
            <person name="Khatri I."/>
            <person name="Vaidya B."/>
            <person name="Subramanian S."/>
            <person name="Pinnaka A."/>
        </authorList>
    </citation>
    <scope>NUCLEOTIDE SEQUENCE [LARGE SCALE GENOMIC DNA]</scope>
    <source>
        <strain evidence="1 2">AK20</strain>
    </source>
</reference>
<gene>
    <name evidence="1" type="ORF">D778_02257</name>
</gene>
<proteinExistence type="predicted"/>
<name>M7MJB1_9FLAO</name>
<dbReference type="EMBL" id="ANLA01000004">
    <property type="protein sequence ID" value="EMQ96367.1"/>
    <property type="molecule type" value="Genomic_DNA"/>
</dbReference>
<organism evidence="1 2">
    <name type="scientific">Xanthomarina gelatinilytica</name>
    <dbReference type="NCBI Taxonomy" id="1137281"/>
    <lineage>
        <taxon>Bacteria</taxon>
        <taxon>Pseudomonadati</taxon>
        <taxon>Bacteroidota</taxon>
        <taxon>Flavobacteriia</taxon>
        <taxon>Flavobacteriales</taxon>
        <taxon>Flavobacteriaceae</taxon>
        <taxon>Xanthomarina</taxon>
    </lineage>
</organism>
<evidence type="ECO:0000313" key="2">
    <source>
        <dbReference type="Proteomes" id="UP000012024"/>
    </source>
</evidence>
<sequence length="40" mass="4628">MVVLTSTFYHGGMESHKQTTKLLNEHIVPVIIKLKKQTLY</sequence>
<accession>M7MJB1</accession>
<comment type="caution">
    <text evidence="1">The sequence shown here is derived from an EMBL/GenBank/DDBJ whole genome shotgun (WGS) entry which is preliminary data.</text>
</comment>
<keyword evidence="2" id="KW-1185">Reference proteome</keyword>
<dbReference type="AlphaFoldDB" id="M7MJB1"/>